<dbReference type="AlphaFoldDB" id="A0AAV8UDX4"/>
<protein>
    <submittedName>
        <fullName evidence="1">Uncharacterized protein</fullName>
    </submittedName>
</protein>
<evidence type="ECO:0000313" key="2">
    <source>
        <dbReference type="Proteomes" id="UP001159364"/>
    </source>
</evidence>
<gene>
    <name evidence="1" type="ORF">K2173_018476</name>
</gene>
<name>A0AAV8UDX4_9ROSI</name>
<dbReference type="Proteomes" id="UP001159364">
    <property type="component" value="Linkage Group LG08"/>
</dbReference>
<dbReference type="EMBL" id="JAIWQS010000008">
    <property type="protein sequence ID" value="KAJ8899502.1"/>
    <property type="molecule type" value="Genomic_DNA"/>
</dbReference>
<dbReference type="PANTHER" id="PTHR31808">
    <property type="entry name" value="EXPRESSED PROTEIN"/>
    <property type="match status" value="1"/>
</dbReference>
<sequence>MMHCNFSTRSLQFQSLLSAVNSRNSPSEYVPNFTFVKPRKVGSAAPALRVVARAGFSHSHCEPSSGSLNTPLEPRSEVGKYLSGLFLNQKQFFHEAVTKELELLAAKRDASLVLLSRDSGSDDDTLYRKIGQMKLQECHDDVEEVMYMLIISKFSEIRVPLVPKLSRCIYNNRLEIGPSKNWDLESIHNIEVLKMVKEYVSELIGLRVNSSVADNWATTEISRLHLAQSYAGSILYGYLLKSAFLRYHMERCLAKENQYDNETKAHCENLSSNELKNIVSGLKGNIQSAPSRRGSVWKEGLSEDFRWYLMGFDINAFRRSANPNSIEGIHLINKHCHALFWDDRTGPLNNDEMILTSFLSMKRLALEAIAFGSFLWDTERCVGSVFKLQEN</sequence>
<organism evidence="1 2">
    <name type="scientific">Erythroxylum novogranatense</name>
    <dbReference type="NCBI Taxonomy" id="1862640"/>
    <lineage>
        <taxon>Eukaryota</taxon>
        <taxon>Viridiplantae</taxon>
        <taxon>Streptophyta</taxon>
        <taxon>Embryophyta</taxon>
        <taxon>Tracheophyta</taxon>
        <taxon>Spermatophyta</taxon>
        <taxon>Magnoliopsida</taxon>
        <taxon>eudicotyledons</taxon>
        <taxon>Gunneridae</taxon>
        <taxon>Pentapetalae</taxon>
        <taxon>rosids</taxon>
        <taxon>fabids</taxon>
        <taxon>Malpighiales</taxon>
        <taxon>Erythroxylaceae</taxon>
        <taxon>Erythroxylum</taxon>
    </lineage>
</organism>
<accession>A0AAV8UDX4</accession>
<dbReference type="InterPro" id="IPR038925">
    <property type="entry name" value="At3g17800-like"/>
</dbReference>
<comment type="caution">
    <text evidence="1">The sequence shown here is derived from an EMBL/GenBank/DDBJ whole genome shotgun (WGS) entry which is preliminary data.</text>
</comment>
<keyword evidence="2" id="KW-1185">Reference proteome</keyword>
<dbReference type="PANTHER" id="PTHR31808:SF9">
    <property type="entry name" value="F21O3.2 PROTEIN"/>
    <property type="match status" value="1"/>
</dbReference>
<evidence type="ECO:0000313" key="1">
    <source>
        <dbReference type="EMBL" id="KAJ8899502.1"/>
    </source>
</evidence>
<dbReference type="Pfam" id="PF05542">
    <property type="entry name" value="DUF760"/>
    <property type="match status" value="1"/>
</dbReference>
<proteinExistence type="predicted"/>
<reference evidence="1 2" key="1">
    <citation type="submission" date="2021-09" db="EMBL/GenBank/DDBJ databases">
        <title>Genomic insights and catalytic innovation underlie evolution of tropane alkaloids biosynthesis.</title>
        <authorList>
            <person name="Wang Y.-J."/>
            <person name="Tian T."/>
            <person name="Huang J.-P."/>
            <person name="Huang S.-X."/>
        </authorList>
    </citation>
    <scope>NUCLEOTIDE SEQUENCE [LARGE SCALE GENOMIC DNA]</scope>
    <source>
        <strain evidence="1">KIB-2018</strain>
        <tissue evidence="1">Leaf</tissue>
    </source>
</reference>
<dbReference type="InterPro" id="IPR008479">
    <property type="entry name" value="DUF760"/>
</dbReference>